<comment type="caution">
    <text evidence="9">The sequence shown here is derived from an EMBL/GenBank/DDBJ whole genome shotgun (WGS) entry which is preliminary data.</text>
</comment>
<dbReference type="InterPro" id="IPR001714">
    <property type="entry name" value="Pept_M24_MAP"/>
</dbReference>
<comment type="cofactor">
    <cofactor evidence="6">
        <name>Co(2+)</name>
        <dbReference type="ChEBI" id="CHEBI:48828"/>
    </cofactor>
    <cofactor evidence="6">
        <name>Zn(2+)</name>
        <dbReference type="ChEBI" id="CHEBI:29105"/>
    </cofactor>
    <cofactor evidence="6">
        <name>Mn(2+)</name>
        <dbReference type="ChEBI" id="CHEBI:29035"/>
    </cofactor>
    <cofactor evidence="6">
        <name>Fe(2+)</name>
        <dbReference type="ChEBI" id="CHEBI:29033"/>
    </cofactor>
    <text evidence="6">Binds 2 divalent metal cations per subunit. Has a high-affinity and a low affinity metal-binding site. The true nature of the physiological cofactor is under debate. The enzyme is active with cobalt, zinc, manganese or divalent iron ions. Most likely, methionine aminopeptidases function as mononuclear Fe(2+)-metalloproteases under physiological conditions, and the catalytically relevant metal-binding site has been assigned to the histidine-containing high-affinity site.</text>
</comment>
<name>A0A369KEV9_9BACT</name>
<comment type="subunit">
    <text evidence="6">Monomer.</text>
</comment>
<dbReference type="HAMAP" id="MF_01974">
    <property type="entry name" value="MetAP_1"/>
    <property type="match status" value="1"/>
</dbReference>
<gene>
    <name evidence="6" type="primary">map</name>
    <name evidence="9" type="ORF">HAT2_00468</name>
</gene>
<dbReference type="Proteomes" id="UP000253816">
    <property type="component" value="Unassembled WGS sequence"/>
</dbReference>
<dbReference type="AlphaFoldDB" id="A0A369KEV9"/>
<dbReference type="RefSeq" id="WP_114544478.1">
    <property type="nucleotide sequence ID" value="NZ_QQBG01000017.1"/>
</dbReference>
<dbReference type="GO" id="GO:0046872">
    <property type="term" value="F:metal ion binding"/>
    <property type="evidence" value="ECO:0007669"/>
    <property type="project" value="UniProtKB-UniRule"/>
</dbReference>
<keyword evidence="10" id="KW-1185">Reference proteome</keyword>
<dbReference type="CDD" id="cd01086">
    <property type="entry name" value="MetAP1"/>
    <property type="match status" value="1"/>
</dbReference>
<comment type="catalytic activity">
    <reaction evidence="6 7">
        <text>Release of N-terminal amino acids, preferentially methionine, from peptides and arylamides.</text>
        <dbReference type="EC" id="3.4.11.18"/>
    </reaction>
</comment>
<dbReference type="SUPFAM" id="SSF55920">
    <property type="entry name" value="Creatinase/aminopeptidase"/>
    <property type="match status" value="1"/>
</dbReference>
<dbReference type="GO" id="GO:0005829">
    <property type="term" value="C:cytosol"/>
    <property type="evidence" value="ECO:0007669"/>
    <property type="project" value="TreeGrafter"/>
</dbReference>
<comment type="similarity">
    <text evidence="6">Belongs to the peptidase M24A family. Methionine aminopeptidase type 1 subfamily.</text>
</comment>
<dbReference type="EC" id="3.4.11.18" evidence="6 7"/>
<dbReference type="EMBL" id="QQBG01000017">
    <property type="protein sequence ID" value="RDB31427.1"/>
    <property type="molecule type" value="Genomic_DNA"/>
</dbReference>
<evidence type="ECO:0000259" key="8">
    <source>
        <dbReference type="Pfam" id="PF00557"/>
    </source>
</evidence>
<evidence type="ECO:0000256" key="1">
    <source>
        <dbReference type="ARBA" id="ARBA00002521"/>
    </source>
</evidence>
<accession>A0A369KEV9</accession>
<feature type="binding site" evidence="6">
    <location>
        <position position="147"/>
    </location>
    <ligand>
        <name>a divalent metal cation</name>
        <dbReference type="ChEBI" id="CHEBI:60240"/>
        <label>2</label>
        <note>catalytic</note>
    </ligand>
</feature>
<organism evidence="9 10">
    <name type="scientific">Candidatus Similichlamydia laticola</name>
    <dbReference type="NCBI Taxonomy" id="2170265"/>
    <lineage>
        <taxon>Bacteria</taxon>
        <taxon>Pseudomonadati</taxon>
        <taxon>Chlamydiota</taxon>
        <taxon>Chlamydiia</taxon>
        <taxon>Parachlamydiales</taxon>
        <taxon>Candidatus Parilichlamydiaceae</taxon>
        <taxon>Candidatus Similichlamydia</taxon>
    </lineage>
</organism>
<keyword evidence="2 6" id="KW-0031">Aminopeptidase</keyword>
<feature type="binding site" evidence="6">
    <location>
        <position position="119"/>
    </location>
    <ligand>
        <name>substrate</name>
    </ligand>
</feature>
<dbReference type="GO" id="GO:0070006">
    <property type="term" value="F:metalloaminopeptidase activity"/>
    <property type="evidence" value="ECO:0007669"/>
    <property type="project" value="UniProtKB-UniRule"/>
</dbReference>
<dbReference type="PRINTS" id="PR00599">
    <property type="entry name" value="MAPEPTIDASE"/>
</dbReference>
<feature type="binding site" evidence="6">
    <location>
        <position position="274"/>
    </location>
    <ligand>
        <name>a divalent metal cation</name>
        <dbReference type="ChEBI" id="CHEBI:60240"/>
        <label>2</label>
        <note>catalytic</note>
    </ligand>
</feature>
<evidence type="ECO:0000256" key="4">
    <source>
        <dbReference type="ARBA" id="ARBA00022723"/>
    </source>
</evidence>
<dbReference type="Pfam" id="PF00557">
    <property type="entry name" value="Peptidase_M24"/>
    <property type="match status" value="1"/>
</dbReference>
<proteinExistence type="inferred from homology"/>
<dbReference type="NCBIfam" id="TIGR00500">
    <property type="entry name" value="met_pdase_I"/>
    <property type="match status" value="1"/>
</dbReference>
<feature type="binding site" evidence="6">
    <location>
        <position position="136"/>
    </location>
    <ligand>
        <name>a divalent metal cation</name>
        <dbReference type="ChEBI" id="CHEBI:60240"/>
        <label>1</label>
    </ligand>
</feature>
<dbReference type="InterPro" id="IPR000994">
    <property type="entry name" value="Pept_M24"/>
</dbReference>
<evidence type="ECO:0000313" key="10">
    <source>
        <dbReference type="Proteomes" id="UP000253816"/>
    </source>
</evidence>
<dbReference type="PANTHER" id="PTHR43330:SF27">
    <property type="entry name" value="METHIONINE AMINOPEPTIDASE"/>
    <property type="match status" value="1"/>
</dbReference>
<feature type="binding site" evidence="6">
    <location>
        <position position="210"/>
    </location>
    <ligand>
        <name>a divalent metal cation</name>
        <dbReference type="ChEBI" id="CHEBI:60240"/>
        <label>2</label>
        <note>catalytic</note>
    </ligand>
</feature>
<evidence type="ECO:0000313" key="9">
    <source>
        <dbReference type="EMBL" id="RDB31427.1"/>
    </source>
</evidence>
<keyword evidence="3 6" id="KW-0645">Protease</keyword>
<feature type="binding site" evidence="6">
    <location>
        <position position="274"/>
    </location>
    <ligand>
        <name>a divalent metal cation</name>
        <dbReference type="ChEBI" id="CHEBI:60240"/>
        <label>1</label>
    </ligand>
</feature>
<dbReference type="InterPro" id="IPR036005">
    <property type="entry name" value="Creatinase/aminopeptidase-like"/>
</dbReference>
<dbReference type="Gene3D" id="3.90.230.10">
    <property type="entry name" value="Creatinase/methionine aminopeptidase superfamily"/>
    <property type="match status" value="1"/>
</dbReference>
<evidence type="ECO:0000256" key="7">
    <source>
        <dbReference type="RuleBase" id="RU003653"/>
    </source>
</evidence>
<feature type="binding site" evidence="6">
    <location>
        <position position="147"/>
    </location>
    <ligand>
        <name>a divalent metal cation</name>
        <dbReference type="ChEBI" id="CHEBI:60240"/>
        <label>1</label>
    </ligand>
</feature>
<protein>
    <recommendedName>
        <fullName evidence="6 7">Methionine aminopeptidase</fullName>
        <shortName evidence="6">MAP</shortName>
        <shortName evidence="6">MetAP</shortName>
        <ecNumber evidence="6 7">3.4.11.18</ecNumber>
    </recommendedName>
    <alternativeName>
        <fullName evidence="6">Peptidase M</fullName>
    </alternativeName>
</protein>
<reference evidence="9 10" key="1">
    <citation type="submission" date="2018-07" db="EMBL/GenBank/DDBJ databases">
        <title>Comparative genomics of the Candidatus Parilichlamydiaceae reveals evidence of convergent evolution and genome reduction in the phylum Chlamydiae.</title>
        <authorList>
            <person name="Taylor-Brown A."/>
            <person name="Polkinghorne A."/>
        </authorList>
    </citation>
    <scope>NUCLEOTIDE SEQUENCE [LARGE SCALE GENOMIC DNA]</scope>
    <source>
        <strain evidence="9 10">Hat2</strain>
    </source>
</reference>
<evidence type="ECO:0000256" key="3">
    <source>
        <dbReference type="ARBA" id="ARBA00022670"/>
    </source>
</evidence>
<feature type="binding site" evidence="6">
    <location>
        <position position="217"/>
    </location>
    <ligand>
        <name>substrate</name>
    </ligand>
</feature>
<keyword evidence="4 6" id="KW-0479">Metal-binding</keyword>
<evidence type="ECO:0000256" key="5">
    <source>
        <dbReference type="ARBA" id="ARBA00022801"/>
    </source>
</evidence>
<comment type="function">
    <text evidence="1 6">Removes the N-terminal methionine from nascent proteins. The N-terminal methionine is often cleaved when the second residue in the primary sequence is small and uncharged (Met-Ala-, Cys, Gly, Pro, Ser, Thr, or Val). Requires deformylation of the N(alpha)-formylated initiator methionine before it can be hydrolyzed.</text>
</comment>
<dbReference type="NCBIfam" id="NF008970">
    <property type="entry name" value="PRK12318.1"/>
    <property type="match status" value="1"/>
</dbReference>
<feature type="domain" description="Peptidase M24" evidence="8">
    <location>
        <begin position="51"/>
        <end position="281"/>
    </location>
</feature>
<dbReference type="GO" id="GO:0006508">
    <property type="term" value="P:proteolysis"/>
    <property type="evidence" value="ECO:0007669"/>
    <property type="project" value="UniProtKB-KW"/>
</dbReference>
<evidence type="ECO:0000256" key="2">
    <source>
        <dbReference type="ARBA" id="ARBA00022438"/>
    </source>
</evidence>
<dbReference type="OrthoDB" id="9802055at2"/>
<keyword evidence="5 6" id="KW-0378">Hydrolase</keyword>
<dbReference type="PANTHER" id="PTHR43330">
    <property type="entry name" value="METHIONINE AMINOPEPTIDASE"/>
    <property type="match status" value="1"/>
</dbReference>
<dbReference type="GO" id="GO:0004239">
    <property type="term" value="F:initiator methionyl aminopeptidase activity"/>
    <property type="evidence" value="ECO:0007669"/>
    <property type="project" value="UniProtKB-UniRule"/>
</dbReference>
<feature type="binding site" evidence="6">
    <location>
        <position position="242"/>
    </location>
    <ligand>
        <name>a divalent metal cation</name>
        <dbReference type="ChEBI" id="CHEBI:60240"/>
        <label>2</label>
        <note>catalytic</note>
    </ligand>
</feature>
<sequence>MVWGFGCWCGSGKKWTRCHYPHCDPEADRQSVAQIYRKTWRILVKSPRQIEGMRKAGAIAARILDELCSFAKEGVSLKELEILSRQLHHKEGVRPAPLGYGSPPFPASICTSLNEVICHGIPDAYVLKKGDILNIDVTVIWKGHYGDSSRMVCIEPISQPVRTLVETCKEALELGIAQIQPGKKVSDIGAAIAPFAEERGFSVVDDFVGHGTGIQFHEPPNVFHSVNKVDIPFYPGMTFTIEPMLNLGEKEGITDPSNGWTVRTADGLPSAQWEHTLLVTDKGCEILTPYP</sequence>
<evidence type="ECO:0000256" key="6">
    <source>
        <dbReference type="HAMAP-Rule" id="MF_01974"/>
    </source>
</evidence>
<dbReference type="InterPro" id="IPR002467">
    <property type="entry name" value="Pept_M24A_MAP1"/>
</dbReference>